<dbReference type="EMBL" id="JR050192">
    <property type="protein sequence ID" value="AEY61196.1"/>
    <property type="molecule type" value="mRNA"/>
</dbReference>
<dbReference type="Gene3D" id="3.40.50.1820">
    <property type="entry name" value="alpha/beta hydrolase"/>
    <property type="match status" value="1"/>
</dbReference>
<organism evidence="1">
    <name type="scientific">Apis cerana</name>
    <name type="common">Indian honeybee</name>
    <dbReference type="NCBI Taxonomy" id="7461"/>
    <lineage>
        <taxon>Eukaryota</taxon>
        <taxon>Metazoa</taxon>
        <taxon>Ecdysozoa</taxon>
        <taxon>Arthropoda</taxon>
        <taxon>Hexapoda</taxon>
        <taxon>Insecta</taxon>
        <taxon>Pterygota</taxon>
        <taxon>Neoptera</taxon>
        <taxon>Endopterygota</taxon>
        <taxon>Hymenoptera</taxon>
        <taxon>Apocrita</taxon>
        <taxon>Aculeata</taxon>
        <taxon>Apoidea</taxon>
        <taxon>Anthophila</taxon>
        <taxon>Apidae</taxon>
        <taxon>Apis</taxon>
    </lineage>
</organism>
<protein>
    <submittedName>
        <fullName evidence="1">Esterase A2</fullName>
    </submittedName>
</protein>
<accession>V9IL47</accession>
<dbReference type="SUPFAM" id="SSF53474">
    <property type="entry name" value="alpha/beta-Hydrolases"/>
    <property type="match status" value="1"/>
</dbReference>
<sequence>MSIPIVTVKQGKLKGAVIQNILGSSSYYAFRGIPFATPPLENSDLKIRNQSSHGPVSKMFPKTFNITARSANHLHRIKSLAARIAFTSTSTRILWINRNRLCSTFTRVRL</sequence>
<dbReference type="AlphaFoldDB" id="V9IL47"/>
<gene>
    <name evidence="1" type="ORF">ACCB11413</name>
</gene>
<evidence type="ECO:0000313" key="1">
    <source>
        <dbReference type="EMBL" id="AEY61196.1"/>
    </source>
</evidence>
<reference evidence="1" key="1">
    <citation type="submission" date="2011-11" db="EMBL/GenBank/DDBJ databases">
        <title>Decoding the brain transcriptome of the Eastern honeybee (Apis cerana) based on pyrosequencing.</title>
        <authorList>
            <person name="Sun L."/>
            <person name="Zheng H."/>
            <person name="Wang Y."/>
            <person name="Xie X."/>
            <person name="Zhu Y."/>
            <person name="Gu W."/>
            <person name="Wang S."/>
        </authorList>
    </citation>
    <scope>NUCLEOTIDE SEQUENCE</scope>
    <source>
        <tissue evidence="1">Brain</tissue>
    </source>
</reference>
<dbReference type="InterPro" id="IPR029058">
    <property type="entry name" value="AB_hydrolase_fold"/>
</dbReference>
<name>V9IL47_APICE</name>
<proteinExistence type="evidence at transcript level"/>